<sequence length="114" mass="13226">HVTRFICPPTEGRRRVSSDRHNISRQNIQVVCIDSKLRAEKLKTLKMSIVSERKMMLDTQNIKKNLAGKFDETFRTMIKKYDDVIYHSEKVSKPISISRKSLVNNDNNSGFRTG</sequence>
<dbReference type="AlphaFoldDB" id="A0AAD8ABW8"/>
<feature type="non-terminal residue" evidence="1">
    <location>
        <position position="114"/>
    </location>
</feature>
<dbReference type="EMBL" id="JASPKZ010002106">
    <property type="protein sequence ID" value="KAJ9596223.1"/>
    <property type="molecule type" value="Genomic_DNA"/>
</dbReference>
<comment type="caution">
    <text evidence="1">The sequence shown here is derived from an EMBL/GenBank/DDBJ whole genome shotgun (WGS) entry which is preliminary data.</text>
</comment>
<evidence type="ECO:0000313" key="1">
    <source>
        <dbReference type="EMBL" id="KAJ9596223.1"/>
    </source>
</evidence>
<accession>A0AAD8ABW8</accession>
<evidence type="ECO:0000313" key="2">
    <source>
        <dbReference type="Proteomes" id="UP001233999"/>
    </source>
</evidence>
<reference evidence="1" key="2">
    <citation type="submission" date="2023-05" db="EMBL/GenBank/DDBJ databases">
        <authorList>
            <person name="Fouks B."/>
        </authorList>
    </citation>
    <scope>NUCLEOTIDE SEQUENCE</scope>
    <source>
        <strain evidence="1">Stay&amp;Tobe</strain>
        <tissue evidence="1">Testes</tissue>
    </source>
</reference>
<organism evidence="1 2">
    <name type="scientific">Diploptera punctata</name>
    <name type="common">Pacific beetle cockroach</name>
    <dbReference type="NCBI Taxonomy" id="6984"/>
    <lineage>
        <taxon>Eukaryota</taxon>
        <taxon>Metazoa</taxon>
        <taxon>Ecdysozoa</taxon>
        <taxon>Arthropoda</taxon>
        <taxon>Hexapoda</taxon>
        <taxon>Insecta</taxon>
        <taxon>Pterygota</taxon>
        <taxon>Neoptera</taxon>
        <taxon>Polyneoptera</taxon>
        <taxon>Dictyoptera</taxon>
        <taxon>Blattodea</taxon>
        <taxon>Blaberoidea</taxon>
        <taxon>Blaberidae</taxon>
        <taxon>Diplopterinae</taxon>
        <taxon>Diploptera</taxon>
    </lineage>
</organism>
<name>A0AAD8ABW8_DIPPU</name>
<feature type="non-terminal residue" evidence="1">
    <location>
        <position position="1"/>
    </location>
</feature>
<proteinExistence type="predicted"/>
<keyword evidence="2" id="KW-1185">Reference proteome</keyword>
<protein>
    <submittedName>
        <fullName evidence="1">Uncharacterized protein</fullName>
    </submittedName>
</protein>
<dbReference type="Proteomes" id="UP001233999">
    <property type="component" value="Unassembled WGS sequence"/>
</dbReference>
<gene>
    <name evidence="1" type="ORF">L9F63_027153</name>
</gene>
<reference evidence="1" key="1">
    <citation type="journal article" date="2023" name="IScience">
        <title>Live-bearing cockroach genome reveals convergent evolutionary mechanisms linked to viviparity in insects and beyond.</title>
        <authorList>
            <person name="Fouks B."/>
            <person name="Harrison M.C."/>
            <person name="Mikhailova A.A."/>
            <person name="Marchal E."/>
            <person name="English S."/>
            <person name="Carruthers M."/>
            <person name="Jennings E.C."/>
            <person name="Chiamaka E.L."/>
            <person name="Frigard R.A."/>
            <person name="Pippel M."/>
            <person name="Attardo G.M."/>
            <person name="Benoit J.B."/>
            <person name="Bornberg-Bauer E."/>
            <person name="Tobe S.S."/>
        </authorList>
    </citation>
    <scope>NUCLEOTIDE SEQUENCE</scope>
    <source>
        <strain evidence="1">Stay&amp;Tobe</strain>
    </source>
</reference>